<protein>
    <recommendedName>
        <fullName evidence="14">Heparan sulfate 2-O-sulfotransferase</fullName>
    </recommendedName>
</protein>
<evidence type="ECO:0000256" key="2">
    <source>
        <dbReference type="ARBA" id="ARBA00010569"/>
    </source>
</evidence>
<proteinExistence type="inferred from homology"/>
<dbReference type="GO" id="GO:0015012">
    <property type="term" value="P:heparan sulfate proteoglycan biosynthetic process"/>
    <property type="evidence" value="ECO:0007669"/>
    <property type="project" value="UniProtKB-ARBA"/>
</dbReference>
<comment type="similarity">
    <text evidence="2">Belongs to the sulfotransferase 3 family.</text>
</comment>
<dbReference type="OrthoDB" id="10019582at2759"/>
<evidence type="ECO:0008006" key="14">
    <source>
        <dbReference type="Google" id="ProtNLM"/>
    </source>
</evidence>
<evidence type="ECO:0000256" key="4">
    <source>
        <dbReference type="ARBA" id="ARBA00022679"/>
    </source>
</evidence>
<evidence type="ECO:0000313" key="13">
    <source>
        <dbReference type="Proteomes" id="UP000614601"/>
    </source>
</evidence>
<dbReference type="FunFam" id="3.40.50.300:FF:001418">
    <property type="entry name" value="Heparan sulfate 2-o-sulfotransferase"/>
    <property type="match status" value="1"/>
</dbReference>
<dbReference type="Proteomes" id="UP000614601">
    <property type="component" value="Unassembled WGS sequence"/>
</dbReference>
<organism evidence="12 13">
    <name type="scientific">Bursaphelenchus okinawaensis</name>
    <dbReference type="NCBI Taxonomy" id="465554"/>
    <lineage>
        <taxon>Eukaryota</taxon>
        <taxon>Metazoa</taxon>
        <taxon>Ecdysozoa</taxon>
        <taxon>Nematoda</taxon>
        <taxon>Chromadorea</taxon>
        <taxon>Rhabditida</taxon>
        <taxon>Tylenchina</taxon>
        <taxon>Tylenchomorpha</taxon>
        <taxon>Aphelenchoidea</taxon>
        <taxon>Aphelenchoididae</taxon>
        <taxon>Bursaphelenchus</taxon>
    </lineage>
</organism>
<comment type="subcellular location">
    <subcellularLocation>
        <location evidence="1">Golgi apparatus membrane</location>
        <topology evidence="1">Single-pass type II membrane protein</topology>
    </subcellularLocation>
</comment>
<evidence type="ECO:0000256" key="1">
    <source>
        <dbReference type="ARBA" id="ARBA00004323"/>
    </source>
</evidence>
<dbReference type="Pfam" id="PF03567">
    <property type="entry name" value="Sulfotransfer_2"/>
    <property type="match status" value="1"/>
</dbReference>
<dbReference type="AlphaFoldDB" id="A0A811LNZ5"/>
<evidence type="ECO:0000256" key="10">
    <source>
        <dbReference type="ARBA" id="ARBA00023157"/>
    </source>
</evidence>
<name>A0A811LNZ5_9BILA</name>
<keyword evidence="10" id="KW-1015">Disulfide bond</keyword>
<comment type="caution">
    <text evidence="12">The sequence shown here is derived from an EMBL/GenBank/DDBJ whole genome shotgun (WGS) entry which is preliminary data.</text>
</comment>
<dbReference type="PANTHER" id="PTHR12129:SF17">
    <property type="entry name" value="HEPARAN SULFATE 2-O-SULFOTRANSFERASE 1"/>
    <property type="match status" value="1"/>
</dbReference>
<evidence type="ECO:0000256" key="11">
    <source>
        <dbReference type="ARBA" id="ARBA00023180"/>
    </source>
</evidence>
<evidence type="ECO:0000256" key="6">
    <source>
        <dbReference type="ARBA" id="ARBA00022968"/>
    </source>
</evidence>
<dbReference type="InterPro" id="IPR027417">
    <property type="entry name" value="P-loop_NTPase"/>
</dbReference>
<keyword evidence="6" id="KW-0735">Signal-anchor</keyword>
<dbReference type="EMBL" id="CAJFCW020000006">
    <property type="protein sequence ID" value="CAG9126536.1"/>
    <property type="molecule type" value="Genomic_DNA"/>
</dbReference>
<evidence type="ECO:0000256" key="5">
    <source>
        <dbReference type="ARBA" id="ARBA00022692"/>
    </source>
</evidence>
<reference evidence="12" key="1">
    <citation type="submission" date="2020-09" db="EMBL/GenBank/DDBJ databases">
        <authorList>
            <person name="Kikuchi T."/>
        </authorList>
    </citation>
    <scope>NUCLEOTIDE SEQUENCE</scope>
    <source>
        <strain evidence="12">SH1</strain>
    </source>
</reference>
<sequence>MPVSQSDIVIYNRIPKTGSTTFTNAIGYDLCKTNHFNAIHINITKNLNYLNVADQASFVKNATEWKEKLPAFYHGHMAFLNFNKFGYKNPIYINLLRDPLERFVSYYYFLRYGDNFRIGLKRSRSGNNVTFDECIQKKGRDCDLEKMWVQIPYFCGHYSFCRKPGNKMALETAKYNLINYYLLVGYTDRIRDMIMLLERTVPRFFRGALKHFDGLDENRAHLRSTTKKILPKKETVDKISQNTIYAMEKEFYDFAVDEFDSAYEKVIDEENETKYHYEKIKP</sequence>
<keyword evidence="13" id="KW-1185">Reference proteome</keyword>
<dbReference type="SUPFAM" id="SSF52540">
    <property type="entry name" value="P-loop containing nucleoside triphosphate hydrolases"/>
    <property type="match status" value="1"/>
</dbReference>
<keyword evidence="5" id="KW-0812">Transmembrane</keyword>
<evidence type="ECO:0000256" key="9">
    <source>
        <dbReference type="ARBA" id="ARBA00023136"/>
    </source>
</evidence>
<dbReference type="Proteomes" id="UP000783686">
    <property type="component" value="Unassembled WGS sequence"/>
</dbReference>
<gene>
    <name evidence="12" type="ORF">BOKJ2_LOCUS13440</name>
</gene>
<dbReference type="GO" id="GO:0000139">
    <property type="term" value="C:Golgi membrane"/>
    <property type="evidence" value="ECO:0007669"/>
    <property type="project" value="UniProtKB-SubCell"/>
</dbReference>
<dbReference type="PANTHER" id="PTHR12129">
    <property type="entry name" value="HEPARAN SULFATE 2-O-SULFOTRANSFERASE"/>
    <property type="match status" value="1"/>
</dbReference>
<dbReference type="InterPro" id="IPR007734">
    <property type="entry name" value="Heparan_SO4_2-O-STrfase"/>
</dbReference>
<dbReference type="InterPro" id="IPR005331">
    <property type="entry name" value="Sulfotransferase"/>
</dbReference>
<evidence type="ECO:0000256" key="8">
    <source>
        <dbReference type="ARBA" id="ARBA00023034"/>
    </source>
</evidence>
<dbReference type="GO" id="GO:0004394">
    <property type="term" value="F:heparan sulfate 2-sulfotransferase activity"/>
    <property type="evidence" value="ECO:0007669"/>
    <property type="project" value="UniProtKB-ARBA"/>
</dbReference>
<keyword evidence="9" id="KW-0472">Membrane</keyword>
<evidence type="ECO:0000313" key="12">
    <source>
        <dbReference type="EMBL" id="CAD5229381.1"/>
    </source>
</evidence>
<evidence type="ECO:0000256" key="7">
    <source>
        <dbReference type="ARBA" id="ARBA00022989"/>
    </source>
</evidence>
<dbReference type="Gene3D" id="3.40.50.300">
    <property type="entry name" value="P-loop containing nucleotide triphosphate hydrolases"/>
    <property type="match status" value="1"/>
</dbReference>
<keyword evidence="7" id="KW-1133">Transmembrane helix</keyword>
<dbReference type="EMBL" id="CAJFDH010000006">
    <property type="protein sequence ID" value="CAD5229381.1"/>
    <property type="molecule type" value="Genomic_DNA"/>
</dbReference>
<evidence type="ECO:0000256" key="3">
    <source>
        <dbReference type="ARBA" id="ARBA00011233"/>
    </source>
</evidence>
<keyword evidence="8" id="KW-0333">Golgi apparatus</keyword>
<accession>A0A811LNZ5</accession>
<comment type="subunit">
    <text evidence="3">Homotrimer.</text>
</comment>
<keyword evidence="11" id="KW-0325">Glycoprotein</keyword>
<keyword evidence="4" id="KW-0808">Transferase</keyword>